<gene>
    <name evidence="2" type="ORF">TO10_v1_10044</name>
</gene>
<name>A0A0S4W8Z5_RALSL</name>
<feature type="transmembrane region" description="Helical" evidence="1">
    <location>
        <begin position="380"/>
        <end position="400"/>
    </location>
</feature>
<evidence type="ECO:0000313" key="2">
    <source>
        <dbReference type="EMBL" id="CUV43143.1"/>
    </source>
</evidence>
<keyword evidence="1" id="KW-1133">Transmembrane helix</keyword>
<evidence type="ECO:0000256" key="1">
    <source>
        <dbReference type="SAM" id="Phobius"/>
    </source>
</evidence>
<feature type="transmembrane region" description="Helical" evidence="1">
    <location>
        <begin position="356"/>
        <end position="374"/>
    </location>
</feature>
<sequence>MVLLTALTIPALFFSKQAMHPDAAAADTARQKLSLDEHRPLLLGILFIGLLLWRSPNLFLHPRFWAEEGQFYYNVLQSGDSPLTLVMRGNYQLITNLICYVATLVPTEWAAHITTYGSLLVASWCIVLFSRFSIENGWPLTRAAMAVAILALCAQGYEVYLTSTNVQWLCAVSLLFIGITSWADLRGTRKALLYTWVAICALSGVPASIMTPVFLVKGTLLRSGIHFRLGLILAVGTAIQAAIIILHPQPDRLLSPTVLTMTAPWLLQTVASPIFTGGGTELLVFFLLWLQSNAALVLAYVVLLLIAAFALVASYREAKDKTTVIVLALVWILVPSIQTLGALGDTRKLISGWMHGRYFFIGVVCFVTLLGIAANRASLAIRLPALSLLLMALCAGLYQARHGAWRGTMLEGPSWSEQVAACEGRRPCQVQAWPAGPGWTFLLHRK</sequence>
<feature type="transmembrane region" description="Helical" evidence="1">
    <location>
        <begin position="191"/>
        <end position="215"/>
    </location>
</feature>
<feature type="transmembrane region" description="Helical" evidence="1">
    <location>
        <begin position="322"/>
        <end position="344"/>
    </location>
</feature>
<dbReference type="EMBL" id="LN899827">
    <property type="protein sequence ID" value="CUV43143.1"/>
    <property type="molecule type" value="Genomic_DNA"/>
</dbReference>
<organism evidence="2">
    <name type="scientific">Ralstonia solanacearum</name>
    <name type="common">Pseudomonas solanacearum</name>
    <dbReference type="NCBI Taxonomy" id="305"/>
    <lineage>
        <taxon>Bacteria</taxon>
        <taxon>Pseudomonadati</taxon>
        <taxon>Pseudomonadota</taxon>
        <taxon>Betaproteobacteria</taxon>
        <taxon>Burkholderiales</taxon>
        <taxon>Burkholderiaceae</taxon>
        <taxon>Ralstonia</taxon>
        <taxon>Ralstonia solanacearum species complex</taxon>
    </lineage>
</organism>
<dbReference type="AlphaFoldDB" id="A0A0S4W8Z5"/>
<feature type="transmembrane region" description="Helical" evidence="1">
    <location>
        <begin position="168"/>
        <end position="185"/>
    </location>
</feature>
<reference evidence="2" key="1">
    <citation type="submission" date="2015-10" db="EMBL/GenBank/DDBJ databases">
        <authorList>
            <person name="Gilbert D.G."/>
        </authorList>
    </citation>
    <scope>NUCLEOTIDE SEQUENCE</scope>
    <source>
        <strain evidence="2">Phyl III-seqv23</strain>
    </source>
</reference>
<feature type="transmembrane region" description="Helical" evidence="1">
    <location>
        <begin position="140"/>
        <end position="161"/>
    </location>
</feature>
<proteinExistence type="predicted"/>
<accession>A0A0S4W8Z5</accession>
<evidence type="ECO:0008006" key="3">
    <source>
        <dbReference type="Google" id="ProtNLM"/>
    </source>
</evidence>
<keyword evidence="1" id="KW-0472">Membrane</keyword>
<protein>
    <recommendedName>
        <fullName evidence="3">Transmembrane protein</fullName>
    </recommendedName>
</protein>
<feature type="transmembrane region" description="Helical" evidence="1">
    <location>
        <begin position="297"/>
        <end position="316"/>
    </location>
</feature>
<feature type="transmembrane region" description="Helical" evidence="1">
    <location>
        <begin position="227"/>
        <end position="246"/>
    </location>
</feature>
<feature type="transmembrane region" description="Helical" evidence="1">
    <location>
        <begin position="266"/>
        <end position="290"/>
    </location>
</feature>
<keyword evidence="1" id="KW-0812">Transmembrane</keyword>